<dbReference type="Pfam" id="PF02879">
    <property type="entry name" value="PGM_PMM_II"/>
    <property type="match status" value="1"/>
</dbReference>
<dbReference type="EMBL" id="MNQH01000002">
    <property type="protein sequence ID" value="OKY96164.1"/>
    <property type="molecule type" value="Genomic_DNA"/>
</dbReference>
<dbReference type="InterPro" id="IPR005843">
    <property type="entry name" value="A-D-PHexomutase_C"/>
</dbReference>
<keyword evidence="3" id="KW-0597">Phosphoprotein</keyword>
<dbReference type="GO" id="GO:0000287">
    <property type="term" value="F:magnesium ion binding"/>
    <property type="evidence" value="ECO:0007669"/>
    <property type="project" value="InterPro"/>
</dbReference>
<dbReference type="RefSeq" id="WP_278338986.1">
    <property type="nucleotide sequence ID" value="NZ_BAAFLA010000002.1"/>
</dbReference>
<name>A0A1Q6FBA3_9BACT</name>
<dbReference type="GO" id="GO:0006166">
    <property type="term" value="P:purine ribonucleoside salvage"/>
    <property type="evidence" value="ECO:0007669"/>
    <property type="project" value="TreeGrafter"/>
</dbReference>
<evidence type="ECO:0000259" key="9">
    <source>
        <dbReference type="Pfam" id="PF02878"/>
    </source>
</evidence>
<dbReference type="Pfam" id="PF02880">
    <property type="entry name" value="PGM_PMM_III"/>
    <property type="match status" value="1"/>
</dbReference>
<dbReference type="InterPro" id="IPR016055">
    <property type="entry name" value="A-D-PHexomutase_a/b/a-I/II/III"/>
</dbReference>
<reference evidence="12 13" key="1">
    <citation type="journal article" date="2016" name="Nat. Biotechnol.">
        <title>Measurement of bacterial replication rates in microbial communities.</title>
        <authorList>
            <person name="Brown C.T."/>
            <person name="Olm M.R."/>
            <person name="Thomas B.C."/>
            <person name="Banfield J.F."/>
        </authorList>
    </citation>
    <scope>NUCLEOTIDE SEQUENCE [LARGE SCALE GENOMIC DNA]</scope>
    <source>
        <strain evidence="12">CAG:67_53_122</strain>
    </source>
</reference>
<dbReference type="InterPro" id="IPR005841">
    <property type="entry name" value="Alpha-D-phosphohexomutase_SF"/>
</dbReference>
<evidence type="ECO:0000259" key="8">
    <source>
        <dbReference type="Pfam" id="PF00408"/>
    </source>
</evidence>
<evidence type="ECO:0000256" key="5">
    <source>
        <dbReference type="ARBA" id="ARBA00022842"/>
    </source>
</evidence>
<dbReference type="GO" id="GO:0008973">
    <property type="term" value="F:phosphopentomutase activity"/>
    <property type="evidence" value="ECO:0007669"/>
    <property type="project" value="TreeGrafter"/>
</dbReference>
<evidence type="ECO:0000256" key="1">
    <source>
        <dbReference type="ARBA" id="ARBA00001946"/>
    </source>
</evidence>
<dbReference type="SUPFAM" id="SSF55957">
    <property type="entry name" value="Phosphoglucomutase, C-terminal domain"/>
    <property type="match status" value="1"/>
</dbReference>
<dbReference type="PANTHER" id="PTHR45745">
    <property type="entry name" value="PHOSPHOMANNOMUTASE 45A"/>
    <property type="match status" value="1"/>
</dbReference>
<dbReference type="STRING" id="28117.BHV66_02215"/>
<dbReference type="AlphaFoldDB" id="A0A1Q6FBA3"/>
<evidence type="ECO:0000256" key="2">
    <source>
        <dbReference type="ARBA" id="ARBA00010231"/>
    </source>
</evidence>
<evidence type="ECO:0000313" key="12">
    <source>
        <dbReference type="EMBL" id="OKY96164.1"/>
    </source>
</evidence>
<dbReference type="Pfam" id="PF00408">
    <property type="entry name" value="PGM_PMM_IV"/>
    <property type="match status" value="1"/>
</dbReference>
<sequence>MENGLEQQVLAKAQKWLDGNYDAETKKQVKYLMDNDMKELVESFYKDLEFGTGGLRGVMGVGTNRMNIYTVGAATQGLSNYLKRNFAGEEIRVVVGHDSRNNSRMFAERVADIFASNGFTVFLFDALRPTPELSFAIRELKCQSGVVITASHNPKEYNGYKAYWSDGSQVTAPHDKNIIDEVEKITEVDQVLTGRNPRNIRALGTDFDELYLNKIYELSLSSESVKRFHDMKIVYSPMHGAGVRLVPESLKRFGFTNVQMVPEQAVIDGNFPTVESPNPEERKTMSMAIDLAKKVKADLVLATDPDSDRIGVALPDENGEYVLLNGNQTLVLLMTYQLTRWAELGRLNGHQYVIKTIVTTEMVDAVADYFKVKCYECLTGFKYIAKIIRGHEGTDMQYIGGGEESFGYLAGDYVRDKDGVSACSLAAEAAAWVRDTMGISLYEWLKQLYVKYGFYQEGLVSVVRTGKEGAELIQRMMVDYRANPPKEILGSLVVKINDIQTLESFDVRTGKKTHLEQDKSNVLQWYTEDGTRVCVRPSGTEPKIKFYFGVKATLPSVADYEKVRAELNDKIERIKKELKLV</sequence>
<evidence type="ECO:0000256" key="6">
    <source>
        <dbReference type="ARBA" id="ARBA00023235"/>
    </source>
</evidence>
<dbReference type="Pfam" id="PF02878">
    <property type="entry name" value="PGM_PMM_I"/>
    <property type="match status" value="1"/>
</dbReference>
<feature type="domain" description="Alpha-D-phosphohexomutase alpha/beta/alpha" evidence="10">
    <location>
        <begin position="211"/>
        <end position="319"/>
    </location>
</feature>
<evidence type="ECO:0000313" key="13">
    <source>
        <dbReference type="Proteomes" id="UP000187417"/>
    </source>
</evidence>
<keyword evidence="6" id="KW-0413">Isomerase</keyword>
<organism evidence="12 13">
    <name type="scientific">Alistipes putredinis</name>
    <dbReference type="NCBI Taxonomy" id="28117"/>
    <lineage>
        <taxon>Bacteria</taxon>
        <taxon>Pseudomonadati</taxon>
        <taxon>Bacteroidota</taxon>
        <taxon>Bacteroidia</taxon>
        <taxon>Bacteroidales</taxon>
        <taxon>Rikenellaceae</taxon>
        <taxon>Alistipes</taxon>
    </lineage>
</organism>
<feature type="domain" description="Alpha-D-phosphohexomutase C-terminal" evidence="8">
    <location>
        <begin position="511"/>
        <end position="560"/>
    </location>
</feature>
<dbReference type="Proteomes" id="UP000187417">
    <property type="component" value="Unassembled WGS sequence"/>
</dbReference>
<evidence type="ECO:0000256" key="3">
    <source>
        <dbReference type="ARBA" id="ARBA00022553"/>
    </source>
</evidence>
<dbReference type="SUPFAM" id="SSF53738">
    <property type="entry name" value="Phosphoglucomutase, first 3 domains"/>
    <property type="match status" value="3"/>
</dbReference>
<evidence type="ECO:0000259" key="11">
    <source>
        <dbReference type="Pfam" id="PF02880"/>
    </source>
</evidence>
<proteinExistence type="inferred from homology"/>
<feature type="domain" description="Alpha-D-phosphohexomutase alpha/beta/alpha" evidence="9">
    <location>
        <begin position="49"/>
        <end position="187"/>
    </location>
</feature>
<protein>
    <submittedName>
        <fullName evidence="12">Phosphoglucomutase</fullName>
    </submittedName>
</protein>
<dbReference type="InterPro" id="IPR005846">
    <property type="entry name" value="A-D-PHexomutase_a/b/a-III"/>
</dbReference>
<dbReference type="Gene3D" id="3.40.120.10">
    <property type="entry name" value="Alpha-D-Glucose-1,6-Bisphosphate, subunit A, domain 3"/>
    <property type="match status" value="3"/>
</dbReference>
<dbReference type="PANTHER" id="PTHR45745:SF1">
    <property type="entry name" value="PHOSPHOGLUCOMUTASE 2B-RELATED"/>
    <property type="match status" value="1"/>
</dbReference>
<dbReference type="InterPro" id="IPR036900">
    <property type="entry name" value="A-D-PHexomutase_C_sf"/>
</dbReference>
<dbReference type="PRINTS" id="PR00509">
    <property type="entry name" value="PGMPMM"/>
</dbReference>
<dbReference type="GO" id="GO:0005975">
    <property type="term" value="P:carbohydrate metabolic process"/>
    <property type="evidence" value="ECO:0007669"/>
    <property type="project" value="InterPro"/>
</dbReference>
<comment type="caution">
    <text evidence="12">The sequence shown here is derived from an EMBL/GenBank/DDBJ whole genome shotgun (WGS) entry which is preliminary data.</text>
</comment>
<keyword evidence="5 7" id="KW-0460">Magnesium</keyword>
<dbReference type="InterPro" id="IPR005844">
    <property type="entry name" value="A-D-PHexomutase_a/b/a-I"/>
</dbReference>
<dbReference type="PROSITE" id="PS00710">
    <property type="entry name" value="PGM_PMM"/>
    <property type="match status" value="1"/>
</dbReference>
<dbReference type="InterPro" id="IPR016066">
    <property type="entry name" value="A-D-PHexomutase_CS"/>
</dbReference>
<comment type="similarity">
    <text evidence="2 7">Belongs to the phosphohexose mutase family.</text>
</comment>
<evidence type="ECO:0000256" key="4">
    <source>
        <dbReference type="ARBA" id="ARBA00022723"/>
    </source>
</evidence>
<keyword evidence="4 7" id="KW-0479">Metal-binding</keyword>
<evidence type="ECO:0000259" key="10">
    <source>
        <dbReference type="Pfam" id="PF02879"/>
    </source>
</evidence>
<dbReference type="CDD" id="cd05799">
    <property type="entry name" value="PGM2"/>
    <property type="match status" value="1"/>
</dbReference>
<comment type="cofactor">
    <cofactor evidence="1">
        <name>Mg(2+)</name>
        <dbReference type="ChEBI" id="CHEBI:18420"/>
    </cofactor>
</comment>
<dbReference type="Gene3D" id="3.30.310.50">
    <property type="entry name" value="Alpha-D-phosphohexomutase, C-terminal domain"/>
    <property type="match status" value="1"/>
</dbReference>
<accession>A0A1Q6FBA3</accession>
<gene>
    <name evidence="12" type="ORF">BHV66_02215</name>
</gene>
<evidence type="ECO:0000256" key="7">
    <source>
        <dbReference type="RuleBase" id="RU004326"/>
    </source>
</evidence>
<dbReference type="InterPro" id="IPR005845">
    <property type="entry name" value="A-D-PHexomutase_a/b/a-II"/>
</dbReference>
<feature type="domain" description="Alpha-D-phosphohexomutase alpha/beta/alpha" evidence="11">
    <location>
        <begin position="325"/>
        <end position="452"/>
    </location>
</feature>